<organism evidence="1 2">
    <name type="scientific">Persea americana</name>
    <name type="common">Avocado</name>
    <dbReference type="NCBI Taxonomy" id="3435"/>
    <lineage>
        <taxon>Eukaryota</taxon>
        <taxon>Viridiplantae</taxon>
        <taxon>Streptophyta</taxon>
        <taxon>Embryophyta</taxon>
        <taxon>Tracheophyta</taxon>
        <taxon>Spermatophyta</taxon>
        <taxon>Magnoliopsida</taxon>
        <taxon>Magnoliidae</taxon>
        <taxon>Laurales</taxon>
        <taxon>Lauraceae</taxon>
        <taxon>Persea</taxon>
    </lineage>
</organism>
<dbReference type="Proteomes" id="UP001234297">
    <property type="component" value="Chromosome 6"/>
</dbReference>
<evidence type="ECO:0000313" key="2">
    <source>
        <dbReference type="Proteomes" id="UP001234297"/>
    </source>
</evidence>
<comment type="caution">
    <text evidence="1">The sequence shown here is derived from an EMBL/GenBank/DDBJ whole genome shotgun (WGS) entry which is preliminary data.</text>
</comment>
<protein>
    <submittedName>
        <fullName evidence="1">Uncharacterized protein</fullName>
    </submittedName>
</protein>
<proteinExistence type="predicted"/>
<sequence>MFDLRASPAIAMRSFDREKPTFPASSSSSSWNTQLNARSSAPMWVRRVWTGWYFARRRSDQRFDRRMAAPPLRKRQFVTMDGLLPVYQFRIVFSVLTTKA</sequence>
<keyword evidence="2" id="KW-1185">Reference proteome</keyword>
<dbReference type="EMBL" id="CM056814">
    <property type="protein sequence ID" value="KAJ8627142.1"/>
    <property type="molecule type" value="Genomic_DNA"/>
</dbReference>
<reference evidence="1 2" key="1">
    <citation type="journal article" date="2022" name="Hortic Res">
        <title>A haplotype resolved chromosomal level avocado genome allows analysis of novel avocado genes.</title>
        <authorList>
            <person name="Nath O."/>
            <person name="Fletcher S.J."/>
            <person name="Hayward A."/>
            <person name="Shaw L.M."/>
            <person name="Masouleh A.K."/>
            <person name="Furtado A."/>
            <person name="Henry R.J."/>
            <person name="Mitter N."/>
        </authorList>
    </citation>
    <scope>NUCLEOTIDE SEQUENCE [LARGE SCALE GENOMIC DNA]</scope>
    <source>
        <strain evidence="2">cv. Hass</strain>
    </source>
</reference>
<evidence type="ECO:0000313" key="1">
    <source>
        <dbReference type="EMBL" id="KAJ8627142.1"/>
    </source>
</evidence>
<gene>
    <name evidence="1" type="ORF">MRB53_020449</name>
</gene>
<name>A0ACC2L1A9_PERAE</name>
<accession>A0ACC2L1A9</accession>